<organism evidence="1 2">
    <name type="scientific">Paramuricea clavata</name>
    <name type="common">Red gorgonian</name>
    <name type="synonym">Violescent sea-whip</name>
    <dbReference type="NCBI Taxonomy" id="317549"/>
    <lineage>
        <taxon>Eukaryota</taxon>
        <taxon>Metazoa</taxon>
        <taxon>Cnidaria</taxon>
        <taxon>Anthozoa</taxon>
        <taxon>Octocorallia</taxon>
        <taxon>Malacalcyonacea</taxon>
        <taxon>Plexauridae</taxon>
        <taxon>Paramuricea</taxon>
    </lineage>
</organism>
<protein>
    <submittedName>
        <fullName evidence="1">Uncharacterized protein</fullName>
    </submittedName>
</protein>
<dbReference type="AlphaFoldDB" id="A0A6S7GE08"/>
<accession>A0A6S7GE08</accession>
<proteinExistence type="predicted"/>
<dbReference type="EMBL" id="CACRXK020000626">
    <property type="protein sequence ID" value="CAB3983550.1"/>
    <property type="molecule type" value="Genomic_DNA"/>
</dbReference>
<evidence type="ECO:0000313" key="1">
    <source>
        <dbReference type="EMBL" id="CAB3983550.1"/>
    </source>
</evidence>
<dbReference type="Proteomes" id="UP001152795">
    <property type="component" value="Unassembled WGS sequence"/>
</dbReference>
<evidence type="ECO:0000313" key="2">
    <source>
        <dbReference type="Proteomes" id="UP001152795"/>
    </source>
</evidence>
<reference evidence="1" key="1">
    <citation type="submission" date="2020-04" db="EMBL/GenBank/DDBJ databases">
        <authorList>
            <person name="Alioto T."/>
            <person name="Alioto T."/>
            <person name="Gomez Garrido J."/>
        </authorList>
    </citation>
    <scope>NUCLEOTIDE SEQUENCE</scope>
    <source>
        <strain evidence="1">A484AB</strain>
    </source>
</reference>
<gene>
    <name evidence="1" type="ORF">PACLA_8A051971</name>
</gene>
<keyword evidence="2" id="KW-1185">Reference proteome</keyword>
<comment type="caution">
    <text evidence="1">The sequence shown here is derived from an EMBL/GenBank/DDBJ whole genome shotgun (WGS) entry which is preliminary data.</text>
</comment>
<sequence length="231" mass="26148">MKFWLEFSLASKWWLSLVLKPLPTPSIKQAVVYTPYYVDKALADGREIGLPITLEHFSDATMETAHKRPKKGNFLFSGGRDGPTDVVEYQTCVLTQVFQNEIYHIWDKGNQLKSKRHKPTESDESETQDVKRRKVQLPFDNEFDDDSCDLVNFDQNNAGPSELDDQLLSNPMNEADEDDVVALPIGPDEMACLANTVGFETEGQINVFEKVRCETNKLLFSAISKSSHQNA</sequence>
<name>A0A6S7GE08_PARCT</name>